<dbReference type="EMBL" id="CALNXI010000840">
    <property type="protein sequence ID" value="CAH3142617.1"/>
    <property type="molecule type" value="Genomic_DNA"/>
</dbReference>
<comment type="caution">
    <text evidence="2">The sequence shown here is derived from an EMBL/GenBank/DDBJ whole genome shotgun (WGS) entry which is preliminary data.</text>
</comment>
<sequence>MSNEREHGPGPGDTPEKPGNKMPKKPQGPGTCDQPKQNIRKTLFGRGNPTVTTKGKEKPKEWCSEEIQALIQYIGLYWDGAASNGWPNTKDGQFWECCANAIAETSNLPKRS</sequence>
<evidence type="ECO:0000313" key="2">
    <source>
        <dbReference type="EMBL" id="CAH3142617.1"/>
    </source>
</evidence>
<reference evidence="2 3" key="1">
    <citation type="submission" date="2022-05" db="EMBL/GenBank/DDBJ databases">
        <authorList>
            <consortium name="Genoscope - CEA"/>
            <person name="William W."/>
        </authorList>
    </citation>
    <scope>NUCLEOTIDE SEQUENCE [LARGE SCALE GENOMIC DNA]</scope>
</reference>
<organism evidence="2 3">
    <name type="scientific">Porites evermanni</name>
    <dbReference type="NCBI Taxonomy" id="104178"/>
    <lineage>
        <taxon>Eukaryota</taxon>
        <taxon>Metazoa</taxon>
        <taxon>Cnidaria</taxon>
        <taxon>Anthozoa</taxon>
        <taxon>Hexacorallia</taxon>
        <taxon>Scleractinia</taxon>
        <taxon>Fungiina</taxon>
        <taxon>Poritidae</taxon>
        <taxon>Porites</taxon>
    </lineage>
</organism>
<dbReference type="Proteomes" id="UP001159427">
    <property type="component" value="Unassembled WGS sequence"/>
</dbReference>
<keyword evidence="3" id="KW-1185">Reference proteome</keyword>
<gene>
    <name evidence="2" type="ORF">PEVE_00042580</name>
</gene>
<evidence type="ECO:0000256" key="1">
    <source>
        <dbReference type="SAM" id="MobiDB-lite"/>
    </source>
</evidence>
<evidence type="ECO:0000313" key="3">
    <source>
        <dbReference type="Proteomes" id="UP001159427"/>
    </source>
</evidence>
<feature type="region of interest" description="Disordered" evidence="1">
    <location>
        <begin position="1"/>
        <end position="60"/>
    </location>
</feature>
<protein>
    <submittedName>
        <fullName evidence="2">Uncharacterized protein</fullName>
    </submittedName>
</protein>
<proteinExistence type="predicted"/>
<accession>A0ABN8PIH4</accession>
<feature type="non-terminal residue" evidence="2">
    <location>
        <position position="112"/>
    </location>
</feature>
<feature type="compositionally biased region" description="Basic and acidic residues" evidence="1">
    <location>
        <begin position="1"/>
        <end position="19"/>
    </location>
</feature>
<name>A0ABN8PIH4_9CNID</name>